<evidence type="ECO:0000313" key="2">
    <source>
        <dbReference type="EMBL" id="TFK48445.1"/>
    </source>
</evidence>
<dbReference type="Proteomes" id="UP000305948">
    <property type="component" value="Unassembled WGS sequence"/>
</dbReference>
<feature type="region of interest" description="Disordered" evidence="1">
    <location>
        <begin position="1"/>
        <end position="29"/>
    </location>
</feature>
<feature type="compositionally biased region" description="Low complexity" evidence="1">
    <location>
        <begin position="66"/>
        <end position="94"/>
    </location>
</feature>
<evidence type="ECO:0000256" key="1">
    <source>
        <dbReference type="SAM" id="MobiDB-lite"/>
    </source>
</evidence>
<organism evidence="2 3">
    <name type="scientific">Heliocybe sulcata</name>
    <dbReference type="NCBI Taxonomy" id="5364"/>
    <lineage>
        <taxon>Eukaryota</taxon>
        <taxon>Fungi</taxon>
        <taxon>Dikarya</taxon>
        <taxon>Basidiomycota</taxon>
        <taxon>Agaricomycotina</taxon>
        <taxon>Agaricomycetes</taxon>
        <taxon>Gloeophyllales</taxon>
        <taxon>Gloeophyllaceae</taxon>
        <taxon>Heliocybe</taxon>
    </lineage>
</organism>
<name>A0A5C3MUE3_9AGAM</name>
<feature type="compositionally biased region" description="Acidic residues" evidence="1">
    <location>
        <begin position="247"/>
        <end position="270"/>
    </location>
</feature>
<dbReference type="EMBL" id="ML213519">
    <property type="protein sequence ID" value="TFK48445.1"/>
    <property type="molecule type" value="Genomic_DNA"/>
</dbReference>
<dbReference type="STRING" id="5364.A0A5C3MUE3"/>
<sequence>MDPDGNYGTYDASNSTSAEGTSGSANGTSFVLNVSDTKQTRMFLVPVDDSGVSGVSATDASDPTVATSTDPSTFSTSSSWTTASSSTSASSALPTISPLSMDAASGDTLVTLRLPVFNQQTAAVENYCATFDPDPVKPVVMSVEGCMNGGMSHSRISDILDKNLDASPLVGTAPGKSQLFAYNKSTGVVRPMWFADQPDGMSPDPEDPSTTTVTSTSTVASATPTSIGTVAAAGMPLFDDNAPWDNSGDDDSKDGSEDASVDPGTPDDADVASVTSLASQGAGGPINEEQYSGDDTRPGYSYAVQGDDASSGNGSGPAQPMNVTLVFTPEMPVAVGGSDAATTAPDGPSATSTDSSSTTATASAQDVLPTSSSTDPATSTTDSAATTATVEDVASPTSSTDSSTLTTSSADDSSSLSASTGASSTSLATPSLEVQVVAATPTPTMTDSATSSSMTPVSTEPYEWMFTPSAGL</sequence>
<feature type="compositionally biased region" description="Low complexity" evidence="1">
    <location>
        <begin position="208"/>
        <end position="226"/>
    </location>
</feature>
<feature type="region of interest" description="Disordered" evidence="1">
    <location>
        <begin position="193"/>
        <end position="322"/>
    </location>
</feature>
<reference evidence="2 3" key="1">
    <citation type="journal article" date="2019" name="Nat. Ecol. Evol.">
        <title>Megaphylogeny resolves global patterns of mushroom evolution.</title>
        <authorList>
            <person name="Varga T."/>
            <person name="Krizsan K."/>
            <person name="Foldi C."/>
            <person name="Dima B."/>
            <person name="Sanchez-Garcia M."/>
            <person name="Sanchez-Ramirez S."/>
            <person name="Szollosi G.J."/>
            <person name="Szarkandi J.G."/>
            <person name="Papp V."/>
            <person name="Albert L."/>
            <person name="Andreopoulos W."/>
            <person name="Angelini C."/>
            <person name="Antonin V."/>
            <person name="Barry K.W."/>
            <person name="Bougher N.L."/>
            <person name="Buchanan P."/>
            <person name="Buyck B."/>
            <person name="Bense V."/>
            <person name="Catcheside P."/>
            <person name="Chovatia M."/>
            <person name="Cooper J."/>
            <person name="Damon W."/>
            <person name="Desjardin D."/>
            <person name="Finy P."/>
            <person name="Geml J."/>
            <person name="Haridas S."/>
            <person name="Hughes K."/>
            <person name="Justo A."/>
            <person name="Karasinski D."/>
            <person name="Kautmanova I."/>
            <person name="Kiss B."/>
            <person name="Kocsube S."/>
            <person name="Kotiranta H."/>
            <person name="LaButti K.M."/>
            <person name="Lechner B.E."/>
            <person name="Liimatainen K."/>
            <person name="Lipzen A."/>
            <person name="Lukacs Z."/>
            <person name="Mihaltcheva S."/>
            <person name="Morgado L.N."/>
            <person name="Niskanen T."/>
            <person name="Noordeloos M.E."/>
            <person name="Ohm R.A."/>
            <person name="Ortiz-Santana B."/>
            <person name="Ovrebo C."/>
            <person name="Racz N."/>
            <person name="Riley R."/>
            <person name="Savchenko A."/>
            <person name="Shiryaev A."/>
            <person name="Soop K."/>
            <person name="Spirin V."/>
            <person name="Szebenyi C."/>
            <person name="Tomsovsky M."/>
            <person name="Tulloss R.E."/>
            <person name="Uehling J."/>
            <person name="Grigoriev I.V."/>
            <person name="Vagvolgyi C."/>
            <person name="Papp T."/>
            <person name="Martin F.M."/>
            <person name="Miettinen O."/>
            <person name="Hibbett D.S."/>
            <person name="Nagy L.G."/>
        </authorList>
    </citation>
    <scope>NUCLEOTIDE SEQUENCE [LARGE SCALE GENOMIC DNA]</scope>
    <source>
        <strain evidence="2 3">OMC1185</strain>
    </source>
</reference>
<protein>
    <submittedName>
        <fullName evidence="2">Uncharacterized protein</fullName>
    </submittedName>
</protein>
<evidence type="ECO:0000313" key="3">
    <source>
        <dbReference type="Proteomes" id="UP000305948"/>
    </source>
</evidence>
<proteinExistence type="predicted"/>
<keyword evidence="3" id="KW-1185">Reference proteome</keyword>
<feature type="region of interest" description="Disordered" evidence="1">
    <location>
        <begin position="336"/>
        <end position="472"/>
    </location>
</feature>
<accession>A0A5C3MUE3</accession>
<dbReference type="OrthoDB" id="3362371at2759"/>
<dbReference type="AlphaFoldDB" id="A0A5C3MUE3"/>
<feature type="compositionally biased region" description="Polar residues" evidence="1">
    <location>
        <begin position="11"/>
        <end position="29"/>
    </location>
</feature>
<gene>
    <name evidence="2" type="ORF">OE88DRAFT_526170</name>
</gene>
<feature type="compositionally biased region" description="Low complexity" evidence="1">
    <location>
        <begin position="349"/>
        <end position="456"/>
    </location>
</feature>
<feature type="region of interest" description="Disordered" evidence="1">
    <location>
        <begin position="52"/>
        <end position="94"/>
    </location>
</feature>